<evidence type="ECO:0000256" key="4">
    <source>
        <dbReference type="ARBA" id="ARBA00022898"/>
    </source>
</evidence>
<dbReference type="AlphaFoldDB" id="A0A4V3JEH5"/>
<dbReference type="Gene3D" id="3.40.640.10">
    <property type="entry name" value="Type I PLP-dependent aspartate aminotransferase-like (Major domain)"/>
    <property type="match status" value="1"/>
</dbReference>
<reference evidence="6" key="1">
    <citation type="journal article" date="2019" name="PLoS Negl. Trop. Dis.">
        <title>Revisiting the worldwide diversity of Leptospira species in the environment.</title>
        <authorList>
            <person name="Vincent A.T."/>
            <person name="Schiettekatte O."/>
            <person name="Bourhy P."/>
            <person name="Veyrier F.J."/>
            <person name="Picardeau M."/>
        </authorList>
    </citation>
    <scope>NUCLEOTIDE SEQUENCE [LARGE SCALE GENOMIC DNA]</scope>
    <source>
        <strain evidence="6">SCS5</strain>
    </source>
</reference>
<name>A0A4V3JEH5_9LEPT</name>
<keyword evidence="4" id="KW-0663">Pyridoxal phosphate</keyword>
<evidence type="ECO:0000313" key="6">
    <source>
        <dbReference type="EMBL" id="TGK18174.1"/>
    </source>
</evidence>
<dbReference type="GO" id="GO:0009042">
    <property type="term" value="F:valine-pyruvate transaminase activity"/>
    <property type="evidence" value="ECO:0007669"/>
    <property type="project" value="TreeGrafter"/>
</dbReference>
<comment type="cofactor">
    <cofactor evidence="1">
        <name>pyridoxal 5'-phosphate</name>
        <dbReference type="ChEBI" id="CHEBI:597326"/>
    </cofactor>
</comment>
<dbReference type="InterPro" id="IPR050859">
    <property type="entry name" value="Class-I_PLP-dep_aminotransf"/>
</dbReference>
<dbReference type="Proteomes" id="UP000297855">
    <property type="component" value="Unassembled WGS sequence"/>
</dbReference>
<organism evidence="6 7">
    <name type="scientific">Leptospira fluminis</name>
    <dbReference type="NCBI Taxonomy" id="2484979"/>
    <lineage>
        <taxon>Bacteria</taxon>
        <taxon>Pseudomonadati</taxon>
        <taxon>Spirochaetota</taxon>
        <taxon>Spirochaetia</taxon>
        <taxon>Leptospirales</taxon>
        <taxon>Leptospiraceae</taxon>
        <taxon>Leptospira</taxon>
    </lineage>
</organism>
<keyword evidence="7" id="KW-1185">Reference proteome</keyword>
<accession>A0A4V3JEH5</accession>
<evidence type="ECO:0000256" key="2">
    <source>
        <dbReference type="ARBA" id="ARBA00022576"/>
    </source>
</evidence>
<evidence type="ECO:0000313" key="7">
    <source>
        <dbReference type="Proteomes" id="UP000297855"/>
    </source>
</evidence>
<evidence type="ECO:0000256" key="3">
    <source>
        <dbReference type="ARBA" id="ARBA00022679"/>
    </source>
</evidence>
<dbReference type="GO" id="GO:0030170">
    <property type="term" value="F:pyridoxal phosphate binding"/>
    <property type="evidence" value="ECO:0007669"/>
    <property type="project" value="InterPro"/>
</dbReference>
<dbReference type="EMBL" id="RQEV01000011">
    <property type="protein sequence ID" value="TGK18174.1"/>
    <property type="molecule type" value="Genomic_DNA"/>
</dbReference>
<dbReference type="Pfam" id="PF00155">
    <property type="entry name" value="Aminotran_1_2"/>
    <property type="match status" value="1"/>
</dbReference>
<dbReference type="GO" id="GO:1901605">
    <property type="term" value="P:alpha-amino acid metabolic process"/>
    <property type="evidence" value="ECO:0007669"/>
    <property type="project" value="TreeGrafter"/>
</dbReference>
<sequence>MIPKFSVSKFGSKFSRQTGIGQLMEDLANLEPGVCMLGGGSPALIPEVQEVWKEFLSKLAEKGSWESILGKYESPSGKRETLEAVADLLRKESGRSIRTEEIAITGGSQNAFYLLLNFFSGTYEDGSKRRAVFPAVPEYIGYIDQPLEEDSILPVPSLVRETGEHTFRYELDEASLQRLGESAEPLGCIVLSRPSNPTGRIAGEEEIRKILSFAEKKRIPFLLDNAYGFPFPGIVYSGDNRWFYEDGMVQSFSLSKIGLPGVRTGFVLADPKIVSSLNKANAVLNLTGGSLGQYVGLELFTSGAWSSLSKNVILPYYAEKRKLAFSVIEREWTGKLRYQIHESEGAFFLWVRFRGLSKSLTELYSVLKKSGVVLVPGRYFYPKSEVNDPFVDECARISFARDEEELSEGLSRIGKVLAEYSE</sequence>
<proteinExistence type="predicted"/>
<keyword evidence="2 6" id="KW-0032">Aminotransferase</keyword>
<keyword evidence="3 6" id="KW-0808">Transferase</keyword>
<comment type="caution">
    <text evidence="6">The sequence shown here is derived from an EMBL/GenBank/DDBJ whole genome shotgun (WGS) entry which is preliminary data.</text>
</comment>
<protein>
    <submittedName>
        <fullName evidence="6">Aminotransferase class I/II-fold pyridoxal phosphate-dependent enzyme</fullName>
    </submittedName>
</protein>
<dbReference type="GO" id="GO:0005829">
    <property type="term" value="C:cytosol"/>
    <property type="evidence" value="ECO:0007669"/>
    <property type="project" value="TreeGrafter"/>
</dbReference>
<dbReference type="CDD" id="cd00609">
    <property type="entry name" value="AAT_like"/>
    <property type="match status" value="1"/>
</dbReference>
<dbReference type="OrthoDB" id="5889947at2"/>
<dbReference type="InterPro" id="IPR015421">
    <property type="entry name" value="PyrdxlP-dep_Trfase_major"/>
</dbReference>
<dbReference type="RefSeq" id="WP_135813823.1">
    <property type="nucleotide sequence ID" value="NZ_RQEV01000011.1"/>
</dbReference>
<dbReference type="InterPro" id="IPR004839">
    <property type="entry name" value="Aminotransferase_I/II_large"/>
</dbReference>
<dbReference type="PANTHER" id="PTHR42790:SF4">
    <property type="entry name" value="VALINE--PYRUVATE AMINOTRANSFERASE"/>
    <property type="match status" value="1"/>
</dbReference>
<dbReference type="InterPro" id="IPR015424">
    <property type="entry name" value="PyrdxlP-dep_Trfase"/>
</dbReference>
<dbReference type="PANTHER" id="PTHR42790">
    <property type="entry name" value="AMINOTRANSFERASE"/>
    <property type="match status" value="1"/>
</dbReference>
<evidence type="ECO:0000256" key="1">
    <source>
        <dbReference type="ARBA" id="ARBA00001933"/>
    </source>
</evidence>
<feature type="domain" description="Aminotransferase class I/classII large" evidence="5">
    <location>
        <begin position="70"/>
        <end position="413"/>
    </location>
</feature>
<gene>
    <name evidence="6" type="ORF">EHO61_11860</name>
</gene>
<evidence type="ECO:0000259" key="5">
    <source>
        <dbReference type="Pfam" id="PF00155"/>
    </source>
</evidence>
<dbReference type="SUPFAM" id="SSF53383">
    <property type="entry name" value="PLP-dependent transferases"/>
    <property type="match status" value="1"/>
</dbReference>